<dbReference type="GO" id="GO:0005886">
    <property type="term" value="C:plasma membrane"/>
    <property type="evidence" value="ECO:0007669"/>
    <property type="project" value="UniProtKB-SubCell"/>
</dbReference>
<proteinExistence type="inferred from homology"/>
<dbReference type="Proteomes" id="UP000318571">
    <property type="component" value="Chromosome 6"/>
</dbReference>
<evidence type="ECO:0000256" key="2">
    <source>
        <dbReference type="ARBA" id="ARBA00010663"/>
    </source>
</evidence>
<feature type="transmembrane region" description="Helical" evidence="12">
    <location>
        <begin position="113"/>
        <end position="135"/>
    </location>
</feature>
<keyword evidence="4 10" id="KW-0812">Transmembrane</keyword>
<feature type="domain" description="G-protein coupled receptors family 1 profile" evidence="13">
    <location>
        <begin position="14"/>
        <end position="422"/>
    </location>
</feature>
<feature type="transmembrane region" description="Helical" evidence="12">
    <location>
        <begin position="406"/>
        <end position="425"/>
    </location>
</feature>
<dbReference type="PROSITE" id="PS00237">
    <property type="entry name" value="G_PROTEIN_RECEP_F1_1"/>
    <property type="match status" value="1"/>
</dbReference>
<evidence type="ECO:0000256" key="11">
    <source>
        <dbReference type="SAM" id="MobiDB-lite"/>
    </source>
</evidence>
<evidence type="ECO:0000256" key="8">
    <source>
        <dbReference type="ARBA" id="ARBA00023170"/>
    </source>
</evidence>
<keyword evidence="8 10" id="KW-0675">Receptor</keyword>
<comment type="subcellular location">
    <subcellularLocation>
        <location evidence="1">Cell membrane</location>
        <topology evidence="1">Multi-pass membrane protein</topology>
    </subcellularLocation>
</comment>
<dbReference type="PANTHER" id="PTHR24248">
    <property type="entry name" value="ADRENERGIC RECEPTOR-RELATED G-PROTEIN COUPLED RECEPTOR"/>
    <property type="match status" value="1"/>
</dbReference>
<evidence type="ECO:0000259" key="13">
    <source>
        <dbReference type="PROSITE" id="PS50262"/>
    </source>
</evidence>
<dbReference type="SUPFAM" id="SSF81321">
    <property type="entry name" value="Family A G protein-coupled receptor-like"/>
    <property type="match status" value="1"/>
</dbReference>
<feature type="region of interest" description="Disordered" evidence="11">
    <location>
        <begin position="193"/>
        <end position="238"/>
    </location>
</feature>
<feature type="region of interest" description="Disordered" evidence="11">
    <location>
        <begin position="272"/>
        <end position="360"/>
    </location>
</feature>
<organism evidence="14 15">
    <name type="scientific">Tigriopus californicus</name>
    <name type="common">Marine copepod</name>
    <dbReference type="NCBI Taxonomy" id="6832"/>
    <lineage>
        <taxon>Eukaryota</taxon>
        <taxon>Metazoa</taxon>
        <taxon>Ecdysozoa</taxon>
        <taxon>Arthropoda</taxon>
        <taxon>Crustacea</taxon>
        <taxon>Multicrustacea</taxon>
        <taxon>Hexanauplia</taxon>
        <taxon>Copepoda</taxon>
        <taxon>Harpacticoida</taxon>
        <taxon>Harpacticidae</taxon>
        <taxon>Tigriopus</taxon>
    </lineage>
</organism>
<evidence type="ECO:0000256" key="12">
    <source>
        <dbReference type="SAM" id="Phobius"/>
    </source>
</evidence>
<dbReference type="PROSITE" id="PS50262">
    <property type="entry name" value="G_PROTEIN_RECEP_F1_2"/>
    <property type="match status" value="1"/>
</dbReference>
<keyword evidence="5 12" id="KW-1133">Transmembrane helix</keyword>
<evidence type="ECO:0000256" key="10">
    <source>
        <dbReference type="RuleBase" id="RU000688"/>
    </source>
</evidence>
<reference evidence="14 15" key="1">
    <citation type="journal article" date="2018" name="Nat. Ecol. Evol.">
        <title>Genomic signatures of mitonuclear coevolution across populations of Tigriopus californicus.</title>
        <authorList>
            <person name="Barreto F.S."/>
            <person name="Watson E.T."/>
            <person name="Lima T.G."/>
            <person name="Willett C.S."/>
            <person name="Edmands S."/>
            <person name="Li W."/>
            <person name="Burton R.S."/>
        </authorList>
    </citation>
    <scope>NUCLEOTIDE SEQUENCE [LARGE SCALE GENOMIC DNA]</scope>
    <source>
        <strain evidence="14 15">San Diego</strain>
    </source>
</reference>
<accession>A0A553PN94</accession>
<keyword evidence="6 10" id="KW-0297">G-protein coupled receptor</keyword>
<dbReference type="GO" id="GO:0071880">
    <property type="term" value="P:adenylate cyclase-activating adrenergic receptor signaling pathway"/>
    <property type="evidence" value="ECO:0007669"/>
    <property type="project" value="TreeGrafter"/>
</dbReference>
<feature type="transmembrane region" description="Helical" evidence="12">
    <location>
        <begin position="31"/>
        <end position="52"/>
    </location>
</feature>
<dbReference type="PANTHER" id="PTHR24248:SF200">
    <property type="entry name" value="5-HYDROXYTRYPTAMINE RECEPTOR 1B-LIKE ISOFORM X1"/>
    <property type="match status" value="1"/>
</dbReference>
<dbReference type="Pfam" id="PF00001">
    <property type="entry name" value="7tm_1"/>
    <property type="match status" value="1"/>
</dbReference>
<dbReference type="InterPro" id="IPR000276">
    <property type="entry name" value="GPCR_Rhodpsn"/>
</dbReference>
<evidence type="ECO:0000256" key="3">
    <source>
        <dbReference type="ARBA" id="ARBA00022475"/>
    </source>
</evidence>
<evidence type="ECO:0000256" key="5">
    <source>
        <dbReference type="ARBA" id="ARBA00022989"/>
    </source>
</evidence>
<keyword evidence="15" id="KW-1185">Reference proteome</keyword>
<feature type="transmembrane region" description="Helical" evidence="12">
    <location>
        <begin position="72"/>
        <end position="93"/>
    </location>
</feature>
<gene>
    <name evidence="14" type="ORF">TCAL_11948</name>
</gene>
<feature type="transmembrane region" description="Helical" evidence="12">
    <location>
        <begin position="370"/>
        <end position="394"/>
    </location>
</feature>
<dbReference type="GO" id="GO:0043410">
    <property type="term" value="P:positive regulation of MAPK cascade"/>
    <property type="evidence" value="ECO:0007669"/>
    <property type="project" value="TreeGrafter"/>
</dbReference>
<dbReference type="PRINTS" id="PR00237">
    <property type="entry name" value="GPCRRHODOPSN"/>
</dbReference>
<feature type="compositionally biased region" description="Basic residues" evidence="11">
    <location>
        <begin position="228"/>
        <end position="238"/>
    </location>
</feature>
<feature type="transmembrane region" description="Helical" evidence="12">
    <location>
        <begin position="161"/>
        <end position="183"/>
    </location>
</feature>
<keyword evidence="3" id="KW-1003">Cell membrane</keyword>
<sequence>MGIMRVCSLSVFPGNVFVIAAIILERNLQNVANYLILSLAVADLLVAVLVMPLGAVYEISKEWTFGTQLCDIWTMSDVLCCTASILHLLAIAVDRYWAVTQVHYIHSRTIRTVSGMIAAIWFTSVFVSLAPMFGWKDNNFETRVNVEKTCMVSQDVSYQVFATMATFYVPLVVILLLYWRIFLTARNRLRTRQAQKAQVPHSVRKSNPLAGAKAHRNGSHASEAKMSAKNRVKTVLIRRSKPKMEIPLEQAEEAEETAFQTLPGSRTRLYSDGAIHHQPMGPLDDSPTSRGEHSPSCPKNSPTNSVMSQGCQTERSAARPLGLGKGAADQGKRASKRQKAKRNSSLIRHQKEKKHVSLEAKRERKAAKTLAIVTGAFIVCWLPFFILALLMPIFKSHEFDGRLVSFFLWLGYFNSTLNPIIYTVFSPEFRQAFQRLLFGKATNQSHRPRHLQ</sequence>
<dbReference type="EMBL" id="VCGU01000002">
    <property type="protein sequence ID" value="TRY79130.1"/>
    <property type="molecule type" value="Genomic_DNA"/>
</dbReference>
<comment type="caution">
    <text evidence="14">The sequence shown here is derived from an EMBL/GenBank/DDBJ whole genome shotgun (WGS) entry which is preliminary data.</text>
</comment>
<feature type="compositionally biased region" description="Polar residues" evidence="11">
    <location>
        <begin position="297"/>
        <end position="315"/>
    </location>
</feature>
<evidence type="ECO:0000256" key="1">
    <source>
        <dbReference type="ARBA" id="ARBA00004651"/>
    </source>
</evidence>
<dbReference type="SMART" id="SM01381">
    <property type="entry name" value="7TM_GPCR_Srsx"/>
    <property type="match status" value="1"/>
</dbReference>
<protein>
    <recommendedName>
        <fullName evidence="13">G-protein coupled receptors family 1 profile domain-containing protein</fullName>
    </recommendedName>
</protein>
<dbReference type="AlphaFoldDB" id="A0A553PN94"/>
<evidence type="ECO:0000256" key="6">
    <source>
        <dbReference type="ARBA" id="ARBA00023040"/>
    </source>
</evidence>
<dbReference type="GO" id="GO:0004930">
    <property type="term" value="F:G protein-coupled receptor activity"/>
    <property type="evidence" value="ECO:0007669"/>
    <property type="project" value="UniProtKB-KW"/>
</dbReference>
<evidence type="ECO:0000256" key="9">
    <source>
        <dbReference type="ARBA" id="ARBA00023224"/>
    </source>
</evidence>
<evidence type="ECO:0000313" key="15">
    <source>
        <dbReference type="Proteomes" id="UP000318571"/>
    </source>
</evidence>
<dbReference type="STRING" id="6832.A0A553PN94"/>
<dbReference type="InterPro" id="IPR017452">
    <property type="entry name" value="GPCR_Rhodpsn_7TM"/>
</dbReference>
<dbReference type="OMA" id="RFRCCRA"/>
<dbReference type="CDD" id="cd15331">
    <property type="entry name" value="7tmA_5-HT1A_invertebrates"/>
    <property type="match status" value="1"/>
</dbReference>
<keyword evidence="9 10" id="KW-0807">Transducer</keyword>
<evidence type="ECO:0000256" key="7">
    <source>
        <dbReference type="ARBA" id="ARBA00023136"/>
    </source>
</evidence>
<keyword evidence="7 12" id="KW-0472">Membrane</keyword>
<feature type="compositionally biased region" description="Basic residues" evidence="11">
    <location>
        <begin position="333"/>
        <end position="354"/>
    </location>
</feature>
<dbReference type="Gene3D" id="1.20.1070.10">
    <property type="entry name" value="Rhodopsin 7-helix transmembrane proteins"/>
    <property type="match status" value="2"/>
</dbReference>
<evidence type="ECO:0000313" key="14">
    <source>
        <dbReference type="EMBL" id="TRY79130.1"/>
    </source>
</evidence>
<evidence type="ECO:0000256" key="4">
    <source>
        <dbReference type="ARBA" id="ARBA00022692"/>
    </source>
</evidence>
<name>A0A553PN94_TIGCA</name>
<comment type="similarity">
    <text evidence="2 10">Belongs to the G-protein coupled receptor 1 family.</text>
</comment>
<dbReference type="FunFam" id="1.20.1070.10:FF:000375">
    <property type="entry name" value="5-hydroxytryptamine (serotonin) receptor 1Fa"/>
    <property type="match status" value="1"/>
</dbReference>